<evidence type="ECO:0000313" key="12">
    <source>
        <dbReference type="EMBL" id="KAL1844483.1"/>
    </source>
</evidence>
<dbReference type="PROSITE" id="PS00365">
    <property type="entry name" value="NIR_SIR"/>
    <property type="match status" value="1"/>
</dbReference>
<evidence type="ECO:0000256" key="8">
    <source>
        <dbReference type="ARBA" id="ARBA00023004"/>
    </source>
</evidence>
<name>A0ABR3VS53_9PEZI</name>
<organism evidence="12 13">
    <name type="scientific">Phialemonium thermophilum</name>
    <dbReference type="NCBI Taxonomy" id="223376"/>
    <lineage>
        <taxon>Eukaryota</taxon>
        <taxon>Fungi</taxon>
        <taxon>Dikarya</taxon>
        <taxon>Ascomycota</taxon>
        <taxon>Pezizomycotina</taxon>
        <taxon>Sordariomycetes</taxon>
        <taxon>Sordariomycetidae</taxon>
        <taxon>Cephalothecales</taxon>
        <taxon>Cephalothecaceae</taxon>
        <taxon>Phialemonium</taxon>
    </lineage>
</organism>
<dbReference type="InterPro" id="IPR045169">
    <property type="entry name" value="NO2/SO3_Rdtase_4Fe4S_prot"/>
</dbReference>
<feature type="domain" description="Nitrite/Sulfite reductase ferredoxin-like" evidence="11">
    <location>
        <begin position="94"/>
        <end position="160"/>
    </location>
</feature>
<dbReference type="InterPro" id="IPR006067">
    <property type="entry name" value="NO2/SO3_Rdtase_4Fe4S_dom"/>
</dbReference>
<dbReference type="Gene3D" id="3.30.413.10">
    <property type="entry name" value="Sulfite Reductase Hemoprotein, domain 1"/>
    <property type="match status" value="2"/>
</dbReference>
<evidence type="ECO:0000256" key="5">
    <source>
        <dbReference type="ARBA" id="ARBA00022617"/>
    </source>
</evidence>
<keyword evidence="5" id="KW-0349">Heme</keyword>
<evidence type="ECO:0000256" key="1">
    <source>
        <dbReference type="ARBA" id="ARBA00001929"/>
    </source>
</evidence>
<comment type="cofactor">
    <cofactor evidence="1">
        <name>siroheme</name>
        <dbReference type="ChEBI" id="CHEBI:60052"/>
    </cofactor>
</comment>
<comment type="cofactor">
    <cofactor evidence="2">
        <name>[4Fe-4S] cluster</name>
        <dbReference type="ChEBI" id="CHEBI:49883"/>
    </cofactor>
</comment>
<dbReference type="SUPFAM" id="SSF55124">
    <property type="entry name" value="Nitrite/Sulfite reductase N-terminal domain-like"/>
    <property type="match status" value="1"/>
</dbReference>
<dbReference type="Gene3D" id="3.90.480.20">
    <property type="match status" value="1"/>
</dbReference>
<evidence type="ECO:0000259" key="11">
    <source>
        <dbReference type="Pfam" id="PF03460"/>
    </source>
</evidence>
<keyword evidence="8" id="KW-0408">Iron</keyword>
<keyword evidence="9" id="KW-0411">Iron-sulfur</keyword>
<dbReference type="PANTHER" id="PTHR11493">
    <property type="entry name" value="SULFITE REDUCTASE [NADPH] SUBUNIT BETA-RELATED"/>
    <property type="match status" value="1"/>
</dbReference>
<keyword evidence="13" id="KW-1185">Reference proteome</keyword>
<dbReference type="InterPro" id="IPR045854">
    <property type="entry name" value="NO2/SO3_Rdtase_4Fe4S_sf"/>
</dbReference>
<evidence type="ECO:0000256" key="6">
    <source>
        <dbReference type="ARBA" id="ARBA00022723"/>
    </source>
</evidence>
<dbReference type="InterPro" id="IPR006066">
    <property type="entry name" value="NO2/SO3_Rdtase_FeS/sirohaem_BS"/>
</dbReference>
<evidence type="ECO:0000313" key="13">
    <source>
        <dbReference type="Proteomes" id="UP001586593"/>
    </source>
</evidence>
<dbReference type="InterPro" id="IPR036136">
    <property type="entry name" value="Nit/Sulf_reduc_fer-like_dom_sf"/>
</dbReference>
<proteinExistence type="inferred from homology"/>
<dbReference type="InterPro" id="IPR005117">
    <property type="entry name" value="NiRdtase/SiRdtase_haem-b_fer"/>
</dbReference>
<accession>A0ABR3VS53</accession>
<dbReference type="SUPFAM" id="SSF56014">
    <property type="entry name" value="Nitrite and sulphite reductase 4Fe-4S domain-like"/>
    <property type="match status" value="2"/>
</dbReference>
<dbReference type="PANTHER" id="PTHR11493:SF47">
    <property type="entry name" value="SULFITE REDUCTASE [NADPH] SUBUNIT BETA"/>
    <property type="match status" value="1"/>
</dbReference>
<keyword evidence="4" id="KW-0004">4Fe-4S</keyword>
<protein>
    <submittedName>
        <fullName evidence="12">Uncharacterized protein</fullName>
    </submittedName>
</protein>
<dbReference type="EMBL" id="JAZHXJ010001680">
    <property type="protein sequence ID" value="KAL1844483.1"/>
    <property type="molecule type" value="Genomic_DNA"/>
</dbReference>
<comment type="caution">
    <text evidence="12">The sequence shown here is derived from an EMBL/GenBank/DDBJ whole genome shotgun (WGS) entry which is preliminary data.</text>
</comment>
<comment type="similarity">
    <text evidence="3">Belongs to the nitrite and sulfite reductase 4Fe-4S domain family.</text>
</comment>
<evidence type="ECO:0000259" key="10">
    <source>
        <dbReference type="Pfam" id="PF01077"/>
    </source>
</evidence>
<reference evidence="12 13" key="1">
    <citation type="journal article" date="2024" name="Commun. Biol.">
        <title>Comparative genomic analysis of thermophilic fungi reveals convergent evolutionary adaptations and gene losses.</title>
        <authorList>
            <person name="Steindorff A.S."/>
            <person name="Aguilar-Pontes M.V."/>
            <person name="Robinson A.J."/>
            <person name="Andreopoulos B."/>
            <person name="LaButti K."/>
            <person name="Kuo A."/>
            <person name="Mondo S."/>
            <person name="Riley R."/>
            <person name="Otillar R."/>
            <person name="Haridas S."/>
            <person name="Lipzen A."/>
            <person name="Grimwood J."/>
            <person name="Schmutz J."/>
            <person name="Clum A."/>
            <person name="Reid I.D."/>
            <person name="Moisan M.C."/>
            <person name="Butler G."/>
            <person name="Nguyen T.T.M."/>
            <person name="Dewar K."/>
            <person name="Conant G."/>
            <person name="Drula E."/>
            <person name="Henrissat B."/>
            <person name="Hansel C."/>
            <person name="Singer S."/>
            <person name="Hutchinson M.I."/>
            <person name="de Vries R.P."/>
            <person name="Natvig D.O."/>
            <person name="Powell A.J."/>
            <person name="Tsang A."/>
            <person name="Grigoriev I.V."/>
        </authorList>
    </citation>
    <scope>NUCLEOTIDE SEQUENCE [LARGE SCALE GENOMIC DNA]</scope>
    <source>
        <strain evidence="12 13">ATCC 24622</strain>
    </source>
</reference>
<dbReference type="Proteomes" id="UP001586593">
    <property type="component" value="Unassembled WGS sequence"/>
</dbReference>
<feature type="domain" description="Nitrite/sulphite reductase 4Fe-4S" evidence="10">
    <location>
        <begin position="1"/>
        <end position="74"/>
    </location>
</feature>
<evidence type="ECO:0000256" key="4">
    <source>
        <dbReference type="ARBA" id="ARBA00022485"/>
    </source>
</evidence>
<evidence type="ECO:0000256" key="3">
    <source>
        <dbReference type="ARBA" id="ARBA00010429"/>
    </source>
</evidence>
<keyword evidence="6" id="KW-0479">Metal-binding</keyword>
<dbReference type="Pfam" id="PF01077">
    <property type="entry name" value="NIR_SIR"/>
    <property type="match status" value="1"/>
</dbReference>
<evidence type="ECO:0000256" key="7">
    <source>
        <dbReference type="ARBA" id="ARBA00023002"/>
    </source>
</evidence>
<keyword evidence="7" id="KW-0560">Oxidoreductase</keyword>
<gene>
    <name evidence="12" type="ORF">VTK73DRAFT_2441</name>
</gene>
<dbReference type="PRINTS" id="PR00397">
    <property type="entry name" value="SIROHAEM"/>
</dbReference>
<sequence>MGVTHNNKKTYPQTGRMLGFVAKDEVHVACEKILLVQRDHGDRKNRKHARLKYTIDDMGLDAFRAQVEALWGRRFGAPRPFKFDSNVDVFGWVRDERGMNHCTLFVENGRVEDTAAFRMKTGLRELAKVHRGEFRLTPNQHLVVSNVADAEVPRVKALLADSSACVAFPTCGLAMAESERYLPVLISKLEACLEEVGLARESIVMRMTGCPNGCARPWLAEVAFVGKAYGAYNMYLGGGYHGQRLNKLYRSSVKEDEILALMRPLLRRYAAEREEGEHFGDWTIRAGIIAKTHEGRDFHDNVAEEESDEE</sequence>
<evidence type="ECO:0000256" key="2">
    <source>
        <dbReference type="ARBA" id="ARBA00001966"/>
    </source>
</evidence>
<evidence type="ECO:0000256" key="9">
    <source>
        <dbReference type="ARBA" id="ARBA00023014"/>
    </source>
</evidence>
<dbReference type="Pfam" id="PF03460">
    <property type="entry name" value="NIR_SIR_ferr"/>
    <property type="match status" value="1"/>
</dbReference>